<gene>
    <name evidence="5" type="ORF">AMOR_25450</name>
</gene>
<evidence type="ECO:0000256" key="3">
    <source>
        <dbReference type="RuleBase" id="RU000363"/>
    </source>
</evidence>
<dbReference type="Proteomes" id="UP001162891">
    <property type="component" value="Chromosome"/>
</dbReference>
<dbReference type="PRINTS" id="PR00081">
    <property type="entry name" value="GDHRDH"/>
</dbReference>
<dbReference type="PANTHER" id="PTHR44196">
    <property type="entry name" value="DEHYDROGENASE/REDUCTASE SDR FAMILY MEMBER 7B"/>
    <property type="match status" value="1"/>
</dbReference>
<reference evidence="6" key="1">
    <citation type="journal article" date="2022" name="Int. J. Syst. Evol. Microbiol.">
        <title>Anaeromyxobacter oryzae sp. nov., Anaeromyxobacter diazotrophicus sp. nov. and Anaeromyxobacter paludicola sp. nov., isolated from paddy soils.</title>
        <authorList>
            <person name="Itoh H."/>
            <person name="Xu Z."/>
            <person name="Mise K."/>
            <person name="Masuda Y."/>
            <person name="Ushijima N."/>
            <person name="Hayakawa C."/>
            <person name="Shiratori Y."/>
            <person name="Senoo K."/>
        </authorList>
    </citation>
    <scope>NUCLEOTIDE SEQUENCE [LARGE SCALE GENOMIC DNA]</scope>
    <source>
        <strain evidence="6">Red232</strain>
    </source>
</reference>
<dbReference type="SUPFAM" id="SSF51735">
    <property type="entry name" value="NAD(P)-binding Rossmann-fold domains"/>
    <property type="match status" value="1"/>
</dbReference>
<name>A0ABM7WVS2_9BACT</name>
<organism evidence="5 6">
    <name type="scientific">Anaeromyxobacter oryzae</name>
    <dbReference type="NCBI Taxonomy" id="2918170"/>
    <lineage>
        <taxon>Bacteria</taxon>
        <taxon>Pseudomonadati</taxon>
        <taxon>Myxococcota</taxon>
        <taxon>Myxococcia</taxon>
        <taxon>Myxococcales</taxon>
        <taxon>Cystobacterineae</taxon>
        <taxon>Anaeromyxobacteraceae</taxon>
        <taxon>Anaeromyxobacter</taxon>
    </lineage>
</organism>
<protein>
    <submittedName>
        <fullName evidence="5">Ketoacyl reductase</fullName>
    </submittedName>
</protein>
<evidence type="ECO:0000256" key="1">
    <source>
        <dbReference type="ARBA" id="ARBA00006484"/>
    </source>
</evidence>
<accession>A0ABM7WVS2</accession>
<keyword evidence="2" id="KW-0560">Oxidoreductase</keyword>
<feature type="domain" description="Ketoreductase" evidence="4">
    <location>
        <begin position="33"/>
        <end position="212"/>
    </location>
</feature>
<dbReference type="SMART" id="SM00822">
    <property type="entry name" value="PKS_KR"/>
    <property type="match status" value="1"/>
</dbReference>
<dbReference type="EMBL" id="AP025591">
    <property type="protein sequence ID" value="BDG03549.1"/>
    <property type="molecule type" value="Genomic_DNA"/>
</dbReference>
<evidence type="ECO:0000259" key="4">
    <source>
        <dbReference type="SMART" id="SM00822"/>
    </source>
</evidence>
<dbReference type="Gene3D" id="3.40.50.720">
    <property type="entry name" value="NAD(P)-binding Rossmann-like Domain"/>
    <property type="match status" value="1"/>
</dbReference>
<evidence type="ECO:0000313" key="5">
    <source>
        <dbReference type="EMBL" id="BDG03549.1"/>
    </source>
</evidence>
<dbReference type="InterPro" id="IPR057326">
    <property type="entry name" value="KR_dom"/>
</dbReference>
<proteinExistence type="inferred from homology"/>
<dbReference type="RefSeq" id="WP_248361649.1">
    <property type="nucleotide sequence ID" value="NZ_AP025591.1"/>
</dbReference>
<comment type="similarity">
    <text evidence="1 3">Belongs to the short-chain dehydrogenases/reductases (SDR) family.</text>
</comment>
<dbReference type="PANTHER" id="PTHR44196:SF1">
    <property type="entry name" value="DEHYDROGENASE_REDUCTASE SDR FAMILY MEMBER 7B"/>
    <property type="match status" value="1"/>
</dbReference>
<dbReference type="PRINTS" id="PR00080">
    <property type="entry name" value="SDRFAMILY"/>
</dbReference>
<dbReference type="Pfam" id="PF00106">
    <property type="entry name" value="adh_short"/>
    <property type="match status" value="1"/>
</dbReference>
<dbReference type="InterPro" id="IPR002347">
    <property type="entry name" value="SDR_fam"/>
</dbReference>
<evidence type="ECO:0000256" key="2">
    <source>
        <dbReference type="ARBA" id="ARBA00023002"/>
    </source>
</evidence>
<sequence>MRRVGWLGWTMLLGGAGYVLARRLGRRTPLAGAIALVTGGSRGLGLVLARQLGERGMRVVLTARDEEELERARAGLEARGIDATALPGDVTDEEGMRTLVADVEENLGPVDLLVNNAGIIQVGPSEAMTLEDYRRAMETMFYGAVHAAEAVLPGMRARRRGTIVNVTSIGAAVGIPHLAPYDAAKFALRGWSEALGAEAAKHGVSVVTIVPGLMRTGSFGHALVKGKRYAEASLFSLVSSLPLITLDAERAARRIVRAVEHGERVVVIGVPAKLLRLAHALFPGLIVRTLGLVNRLLPGPQPEEREGMALPAELYRRGLARSILTALGERAAKKYNEEPA</sequence>
<dbReference type="InterPro" id="IPR036291">
    <property type="entry name" value="NAD(P)-bd_dom_sf"/>
</dbReference>
<evidence type="ECO:0000313" key="6">
    <source>
        <dbReference type="Proteomes" id="UP001162891"/>
    </source>
</evidence>
<keyword evidence="6" id="KW-1185">Reference proteome</keyword>